<evidence type="ECO:0000259" key="11">
    <source>
        <dbReference type="PROSITE" id="PS50011"/>
    </source>
</evidence>
<dbReference type="InterPro" id="IPR041332">
    <property type="entry name" value="Pan3_CK"/>
</dbReference>
<dbReference type="GO" id="GO:0008270">
    <property type="term" value="F:zinc ion binding"/>
    <property type="evidence" value="ECO:0007669"/>
    <property type="project" value="UniProtKB-KW"/>
</dbReference>
<keyword evidence="10" id="KW-0732">Signal</keyword>
<dbReference type="PROSITE" id="PS50011">
    <property type="entry name" value="PROTEIN_KINASE_DOM"/>
    <property type="match status" value="1"/>
</dbReference>
<feature type="coiled-coil region" evidence="7">
    <location>
        <begin position="727"/>
        <end position="765"/>
    </location>
</feature>
<name>A0A9W8ACH4_9FUNG</name>
<dbReference type="Gene3D" id="1.10.287.3700">
    <property type="match status" value="1"/>
</dbReference>
<evidence type="ECO:0000256" key="2">
    <source>
        <dbReference type="ARBA" id="ARBA00022490"/>
    </source>
</evidence>
<dbReference type="Gene3D" id="1.20.5.5160">
    <property type="match status" value="1"/>
</dbReference>
<dbReference type="PANTHER" id="PTHR12272:SF11">
    <property type="entry name" value="PAN2-PAN3 DEADENYLATION COMPLEX SUBUNIT PAN3"/>
    <property type="match status" value="1"/>
</dbReference>
<feature type="chain" id="PRO_5040937882" description="PAN2-PAN3 deadenylation complex subunit PAN3" evidence="10">
    <location>
        <begin position="18"/>
        <end position="859"/>
    </location>
</feature>
<comment type="similarity">
    <text evidence="7">Belongs to the protein kinase superfamily. PAN3 family.</text>
</comment>
<evidence type="ECO:0000256" key="5">
    <source>
        <dbReference type="ARBA" id="ARBA00022840"/>
    </source>
</evidence>
<proteinExistence type="inferred from homology"/>
<evidence type="ECO:0000256" key="4">
    <source>
        <dbReference type="ARBA" id="ARBA00022741"/>
    </source>
</evidence>
<keyword evidence="14" id="KW-1185">Reference proteome</keyword>
<dbReference type="PROSITE" id="PS50103">
    <property type="entry name" value="ZF_C3H1"/>
    <property type="match status" value="1"/>
</dbReference>
<evidence type="ECO:0000256" key="3">
    <source>
        <dbReference type="ARBA" id="ARBA00022664"/>
    </source>
</evidence>
<dbReference type="GO" id="GO:0031251">
    <property type="term" value="C:PAN complex"/>
    <property type="evidence" value="ECO:0007669"/>
    <property type="project" value="UniProtKB-UniRule"/>
</dbReference>
<comment type="domain">
    <text evidence="7">The pseudokinase domain, the coiled-coil (CC), and C-terminal knob domain (CK) form a structural unit (PKC) that forms an extensive high-affinity interaction surface for PAN2.</text>
</comment>
<feature type="domain" description="Protein kinase" evidence="11">
    <location>
        <begin position="446"/>
        <end position="766"/>
    </location>
</feature>
<dbReference type="SUPFAM" id="SSF56112">
    <property type="entry name" value="Protein kinase-like (PK-like)"/>
    <property type="match status" value="1"/>
</dbReference>
<keyword evidence="2 7" id="KW-0963">Cytoplasm</keyword>
<evidence type="ECO:0000256" key="9">
    <source>
        <dbReference type="SAM" id="MobiDB-lite"/>
    </source>
</evidence>
<reference evidence="13" key="1">
    <citation type="submission" date="2022-07" db="EMBL/GenBank/DDBJ databases">
        <title>Phylogenomic reconstructions and comparative analyses of Kickxellomycotina fungi.</title>
        <authorList>
            <person name="Reynolds N.K."/>
            <person name="Stajich J.E."/>
            <person name="Barry K."/>
            <person name="Grigoriev I.V."/>
            <person name="Crous P."/>
            <person name="Smith M.E."/>
        </authorList>
    </citation>
    <scope>NUCLEOTIDE SEQUENCE</scope>
    <source>
        <strain evidence="13">RSA 861</strain>
    </source>
</reference>
<keyword evidence="3 7" id="KW-0507">mRNA processing</keyword>
<comment type="subunit">
    <text evidence="7">Homodimer. Forms a heterotrimer with a catalytic subunit PAN2 to form the poly(A)-nuclease (PAN) deadenylation complex. Interacts (via PAM-2 motif) with poly(A)-binding protein PAB1 (via PABC domain), conferring substrate specificity of the enzyme complex.</text>
</comment>
<evidence type="ECO:0000256" key="10">
    <source>
        <dbReference type="SAM" id="SignalP"/>
    </source>
</evidence>
<feature type="binding site" evidence="7">
    <location>
        <begin position="524"/>
        <end position="531"/>
    </location>
    <ligand>
        <name>ATP</name>
        <dbReference type="ChEBI" id="CHEBI:30616"/>
    </ligand>
</feature>
<dbReference type="GO" id="GO:0000932">
    <property type="term" value="C:P-body"/>
    <property type="evidence" value="ECO:0007669"/>
    <property type="project" value="TreeGrafter"/>
</dbReference>
<comment type="domain">
    <text evidence="7">The N-terminal zinc finger binds to poly(A) RNA.</text>
</comment>
<evidence type="ECO:0000256" key="6">
    <source>
        <dbReference type="ARBA" id="ARBA00023054"/>
    </source>
</evidence>
<dbReference type="EMBL" id="JANBPT010000098">
    <property type="protein sequence ID" value="KAJ1927881.1"/>
    <property type="molecule type" value="Genomic_DNA"/>
</dbReference>
<feature type="domain" description="C3H1-type" evidence="12">
    <location>
        <begin position="211"/>
        <end position="240"/>
    </location>
</feature>
<dbReference type="Gene3D" id="1.10.510.10">
    <property type="entry name" value="Transferase(Phosphotransferase) domain 1"/>
    <property type="match status" value="1"/>
</dbReference>
<dbReference type="InterPro" id="IPR000719">
    <property type="entry name" value="Prot_kinase_dom"/>
</dbReference>
<dbReference type="PANTHER" id="PTHR12272">
    <property type="entry name" value="DEADENYLATION COMPLEX SUBUNIT PAN3"/>
    <property type="match status" value="1"/>
</dbReference>
<evidence type="ECO:0000313" key="14">
    <source>
        <dbReference type="Proteomes" id="UP001150569"/>
    </source>
</evidence>
<keyword evidence="6 7" id="KW-0175">Coiled coil</keyword>
<feature type="region of interest" description="Disordered" evidence="9">
    <location>
        <begin position="159"/>
        <end position="180"/>
    </location>
</feature>
<comment type="caution">
    <text evidence="7">Lacks conserved residue(s) required for the propagation of feature annotation.</text>
</comment>
<dbReference type="GO" id="GO:0005524">
    <property type="term" value="F:ATP binding"/>
    <property type="evidence" value="ECO:0007669"/>
    <property type="project" value="UniProtKB-UniRule"/>
</dbReference>
<keyword evidence="4 7" id="KW-0547">Nucleotide-binding</keyword>
<accession>A0A9W8ACH4</accession>
<keyword evidence="8" id="KW-0862">Zinc</keyword>
<comment type="caution">
    <text evidence="13">The sequence shown here is derived from an EMBL/GenBank/DDBJ whole genome shotgun (WGS) entry which is preliminary data.</text>
</comment>
<comment type="function">
    <text evidence="7">Regulatory subunit of the poly(A)-nuclease (PAN) deadenylation complex, one of two cytoplasmic mRNA deadenylases involved in mRNA turnover. PAN specifically shortens poly(A) tails of RNA and the activity is stimulated by poly(A)-binding protein PAB1. PAN deadenylation is followed by rapid degradation of the shortened mRNA tails by the CCR4-NOT complex. Deadenylated mRNAs are then degraded by two alternative mechanisms, namely exosome-mediated 3'-5' exonucleolytic degradation, or deadenlyation-dependent mRNA decaping and subsequent 5'-3' exonucleolytic degradation by XRN1. May also be involved in post-transcriptional maturation of mRNA poly(A) tails. PAN3 acts as a positive regulator for PAN activity, recruiting the catalytic subunit PAN2 to mRNA via its interaction with RNA and with PAB1.</text>
</comment>
<evidence type="ECO:0000259" key="12">
    <source>
        <dbReference type="PROSITE" id="PS50103"/>
    </source>
</evidence>
<feature type="region of interest" description="Disordered" evidence="9">
    <location>
        <begin position="235"/>
        <end position="270"/>
    </location>
</feature>
<dbReference type="HAMAP" id="MF_03181">
    <property type="entry name" value="PAN3"/>
    <property type="match status" value="1"/>
</dbReference>
<evidence type="ECO:0000313" key="13">
    <source>
        <dbReference type="EMBL" id="KAJ1927881.1"/>
    </source>
</evidence>
<protein>
    <recommendedName>
        <fullName evidence="7">PAN2-PAN3 deadenylation complex subunit PAN3</fullName>
    </recommendedName>
    <alternativeName>
        <fullName evidence="7">PAB1P-dependent poly(A)-specific ribonuclease</fullName>
    </alternativeName>
    <alternativeName>
        <fullName evidence="7">Poly(A)-nuclease deadenylation complex subunit 3</fullName>
        <shortName evidence="7">PAN deadenylation complex subunit 3</shortName>
    </alternativeName>
</protein>
<dbReference type="InterPro" id="IPR011009">
    <property type="entry name" value="Kinase-like_dom_sf"/>
</dbReference>
<dbReference type="Proteomes" id="UP001150569">
    <property type="component" value="Unassembled WGS sequence"/>
</dbReference>
<sequence>MKSLFPSLLALVAVANAALTTEQTTCLQAEACTVKPTACFAQCFNVTVDQVSSITGCFEQCTSDTGASNCGQVCDEKARALLGVGVEEIMDTYTHTTPVGNNARNETSSGAGTVMTPSASASPLAASMAWSSNDSTVPVRIANPASLVAGDSIDVSAKDANVPGSLPEKPKSSPAATSKPLSPYKAPFVPGGHYPSLGSTLAAAVPPEVKPAKPRFCRNIIIYGSCKFEHSGCRFSHEPESNTDNTVPKSPEKKNLRPNPSSPVFTPRKFKKPEIAEASPAASASMSPSVAVGLSPNTKPFYPGRGQNLASRFASVALDNQDHEQPTEDHIPDFDYEEPVPPTAPQLHGPLSNSFTHQRTPASPARLTQQLGQLPRYPLQYHLYSSPPTNTTNLLPHQKAFADFFVSDTLRQDLMERNVARQDVQSTDPNLPAEVHQYHSLTRLEADRPGGLTAGLRTTVYKAISTHDGLTYALRRVEGFRLLNENAMAVVEAWRTVVHPNVVTLYEAFTTTAFGDQSLVLVYDYFPLAVTLRTFYFGDHLTMSGEPVHEREGGAPPRSDLLASPYGGSSGLVPGLGSSPHGVPLTGPIPNFCQRIDEPTLWSYTIQLASAVAAVHGRNLAFHSLAIEHILVTDKNRLHIDRASLLDFVTFDAPNNLVHLQREDLTCLGRILIQLACGHLHAPKYNKDALVFIQRYYSANFKQLILYLLGRMGPGRNVEDLLRIVGPRILDEINASRFRNDALQAELSQELENGRLVRLLCKFGFINERPEFAKDPEWSETGDRYLIKLFRDFVFHQVDELNRPVVDMAHVLTCLNKLDAGVPERIMLTSRDEQSCLIVSYRDIKECIETAYNELARGR</sequence>
<dbReference type="GO" id="GO:0008143">
    <property type="term" value="F:poly(A) binding"/>
    <property type="evidence" value="ECO:0007669"/>
    <property type="project" value="TreeGrafter"/>
</dbReference>
<dbReference type="InterPro" id="IPR000571">
    <property type="entry name" value="Znf_CCCH"/>
</dbReference>
<organism evidence="13 14">
    <name type="scientific">Tieghemiomyces parasiticus</name>
    <dbReference type="NCBI Taxonomy" id="78921"/>
    <lineage>
        <taxon>Eukaryota</taxon>
        <taxon>Fungi</taxon>
        <taxon>Fungi incertae sedis</taxon>
        <taxon>Zoopagomycota</taxon>
        <taxon>Kickxellomycotina</taxon>
        <taxon>Dimargaritomycetes</taxon>
        <taxon>Dimargaritales</taxon>
        <taxon>Dimargaritaceae</taxon>
        <taxon>Tieghemiomyces</taxon>
    </lineage>
</organism>
<evidence type="ECO:0000256" key="7">
    <source>
        <dbReference type="HAMAP-Rule" id="MF_03181"/>
    </source>
</evidence>
<dbReference type="Pfam" id="PF18101">
    <property type="entry name" value="Pan3_CK"/>
    <property type="match status" value="1"/>
</dbReference>
<comment type="domain">
    <text evidence="7">Contains a pseudokinase domain. The protein kinase domain is predicted to be catalytically inactive because some of the residues important for catalytic activity are substituted and it lacks the equivalent of the binding site for a peptide substrate. However, it has retained an ATP-binding site and ATP-binding is required for mRNA degradation, stimulating the activity of the PAN2 nuclease in vitro. The nucleotide-binding site is juxtaposed to the RNase active site of PAN2 in the complex and may actually bind nucleosides of a poly(A) RNA rather than ATP, feeding the poly(A)-tail to the active site of the deadenylase and thus increasing the efficiency with which this distributive enzyme degrades oligo(A) RNAs.</text>
</comment>
<keyword evidence="8" id="KW-0863">Zinc-finger</keyword>
<feature type="binding site" evidence="7">
    <location>
        <position position="475"/>
    </location>
    <ligand>
        <name>ATP</name>
        <dbReference type="ChEBI" id="CHEBI:30616"/>
    </ligand>
</feature>
<dbReference type="OrthoDB" id="204958at2759"/>
<dbReference type="FunFam" id="1.10.287.3700:FF:000001">
    <property type="entry name" value="PAN2-PAN3 deadenylation complex subunit PAN3"/>
    <property type="match status" value="1"/>
</dbReference>
<dbReference type="InterPro" id="IPR030844">
    <property type="entry name" value="PAN3"/>
</dbReference>
<comment type="subcellular location">
    <subcellularLocation>
        <location evidence="1 7">Cytoplasm</location>
    </subcellularLocation>
</comment>
<evidence type="ECO:0000256" key="1">
    <source>
        <dbReference type="ARBA" id="ARBA00004496"/>
    </source>
</evidence>
<dbReference type="Gene3D" id="6.10.250.3160">
    <property type="match status" value="1"/>
</dbReference>
<keyword evidence="8" id="KW-0479">Metal-binding</keyword>
<dbReference type="GO" id="GO:0000289">
    <property type="term" value="P:nuclear-transcribed mRNA poly(A) tail shortening"/>
    <property type="evidence" value="ECO:0007669"/>
    <property type="project" value="UniProtKB-UniRule"/>
</dbReference>
<evidence type="ECO:0000256" key="8">
    <source>
        <dbReference type="PROSITE-ProRule" id="PRU00723"/>
    </source>
</evidence>
<dbReference type="Pfam" id="PF25586">
    <property type="entry name" value="zf-CCCH_PAN3"/>
    <property type="match status" value="1"/>
</dbReference>
<dbReference type="GO" id="GO:0006397">
    <property type="term" value="P:mRNA processing"/>
    <property type="evidence" value="ECO:0007669"/>
    <property type="project" value="UniProtKB-KW"/>
</dbReference>
<feature type="region of interest" description="Knob domain" evidence="7">
    <location>
        <begin position="766"/>
        <end position="859"/>
    </location>
</feature>
<feature type="signal peptide" evidence="10">
    <location>
        <begin position="1"/>
        <end position="17"/>
    </location>
</feature>
<keyword evidence="5 7" id="KW-0067">ATP-binding</keyword>
<gene>
    <name evidence="13" type="primary">PAN3_1</name>
    <name evidence="7" type="synonym">PAN3</name>
    <name evidence="13" type="ORF">IWQ60_002572</name>
</gene>
<dbReference type="GO" id="GO:0004672">
    <property type="term" value="F:protein kinase activity"/>
    <property type="evidence" value="ECO:0007669"/>
    <property type="project" value="InterPro"/>
</dbReference>
<dbReference type="AlphaFoldDB" id="A0A9W8ACH4"/>
<feature type="zinc finger region" description="C3H1-type" evidence="8">
    <location>
        <begin position="211"/>
        <end position="240"/>
    </location>
</feature>